<accession>A0A0U2VW19</accession>
<dbReference type="EMBL" id="CP013655">
    <property type="protein sequence ID" value="ALS37476.1"/>
    <property type="molecule type" value="Genomic_DNA"/>
</dbReference>
<keyword evidence="2" id="KW-1185">Reference proteome</keyword>
<dbReference type="RefSeq" id="WP_208927133.1">
    <property type="nucleotide sequence ID" value="NZ_CP013655.1"/>
</dbReference>
<proteinExistence type="predicted"/>
<reference evidence="2" key="1">
    <citation type="submission" date="2015-12" db="EMBL/GenBank/DDBJ databases">
        <authorList>
            <person name="Lauer A."/>
            <person name="Humrighouse B."/>
            <person name="Loparev V."/>
            <person name="Shewmaker P.L."/>
            <person name="Whitney A.M."/>
            <person name="McLaughlin R.W."/>
        </authorList>
    </citation>
    <scope>NUCLEOTIDE SEQUENCE [LARGE SCALE GENOMIC DNA]</scope>
    <source>
        <strain evidence="2">LMG 26678</strain>
    </source>
</reference>
<dbReference type="AlphaFoldDB" id="A0A0U2VW19"/>
<dbReference type="STRING" id="118060.ATZ35_10030"/>
<name>A0A0U2VW19_9ENTE</name>
<dbReference type="PROSITE" id="PS51257">
    <property type="entry name" value="PROKAR_LIPOPROTEIN"/>
    <property type="match status" value="1"/>
</dbReference>
<sequence length="132" mass="15310">MEKFLRGIFIIGLSIILTACSSNKKVEKVAKKAVDKRLVHKLAGSWLADSYDYGNYKIVYEENRLIFNSTELEIDYTKENKVFTHKQNDKTVHYIFEVKEDELIVYPSYEIEQNSDELMVGGDLAPIQLKKI</sequence>
<evidence type="ECO:0008006" key="3">
    <source>
        <dbReference type="Google" id="ProtNLM"/>
    </source>
</evidence>
<protein>
    <recommendedName>
        <fullName evidence="3">DUF4828 domain-containing protein</fullName>
    </recommendedName>
</protein>
<evidence type="ECO:0000313" key="1">
    <source>
        <dbReference type="EMBL" id="ALS37476.1"/>
    </source>
</evidence>
<organism evidence="1 2">
    <name type="scientific">Enterococcus rotai</name>
    <dbReference type="NCBI Taxonomy" id="118060"/>
    <lineage>
        <taxon>Bacteria</taxon>
        <taxon>Bacillati</taxon>
        <taxon>Bacillota</taxon>
        <taxon>Bacilli</taxon>
        <taxon>Lactobacillales</taxon>
        <taxon>Enterococcaceae</taxon>
        <taxon>Enterococcus</taxon>
    </lineage>
</organism>
<dbReference type="Proteomes" id="UP000067523">
    <property type="component" value="Chromosome"/>
</dbReference>
<gene>
    <name evidence="1" type="ORF">ATZ35_10030</name>
</gene>
<evidence type="ECO:0000313" key="2">
    <source>
        <dbReference type="Proteomes" id="UP000067523"/>
    </source>
</evidence>
<dbReference type="KEGG" id="erx:ATZ35_10030"/>